<protein>
    <recommendedName>
        <fullName evidence="2">Platelet-derived growth factor subunit B</fullName>
    </recommendedName>
    <alternativeName>
        <fullName evidence="5">PDGF-2</fullName>
    </alternativeName>
    <alternativeName>
        <fullName evidence="6">Platelet-derived growth factor B chain</fullName>
    </alternativeName>
    <alternativeName>
        <fullName evidence="7">Platelet-derived growth factor beta polypeptide</fullName>
    </alternativeName>
</protein>
<dbReference type="SUPFAM" id="SSF57501">
    <property type="entry name" value="Cystine-knot cytokines"/>
    <property type="match status" value="1"/>
</dbReference>
<evidence type="ECO:0000259" key="13">
    <source>
        <dbReference type="PROSITE" id="PS50278"/>
    </source>
</evidence>
<dbReference type="GO" id="GO:0051897">
    <property type="term" value="P:positive regulation of phosphatidylinositol 3-kinase/protein kinase B signal transduction"/>
    <property type="evidence" value="ECO:0007669"/>
    <property type="project" value="TreeGrafter"/>
</dbReference>
<dbReference type="InterPro" id="IPR000072">
    <property type="entry name" value="PDGF/VEGF_dom"/>
</dbReference>
<dbReference type="PROSITE" id="PS50278">
    <property type="entry name" value="PDGF_2"/>
    <property type="match status" value="1"/>
</dbReference>
<evidence type="ECO:0000256" key="6">
    <source>
        <dbReference type="ARBA" id="ARBA00032481"/>
    </source>
</evidence>
<dbReference type="CDD" id="cd00135">
    <property type="entry name" value="PDGF"/>
    <property type="match status" value="1"/>
</dbReference>
<keyword evidence="3 10" id="KW-0339">Growth factor</keyword>
<dbReference type="GO" id="GO:0048008">
    <property type="term" value="P:platelet-derived growth factor receptor signaling pathway"/>
    <property type="evidence" value="ECO:0007669"/>
    <property type="project" value="TreeGrafter"/>
</dbReference>
<evidence type="ECO:0000256" key="5">
    <source>
        <dbReference type="ARBA" id="ARBA00031888"/>
    </source>
</evidence>
<dbReference type="Pfam" id="PF00341">
    <property type="entry name" value="PDGF"/>
    <property type="match status" value="1"/>
</dbReference>
<keyword evidence="12" id="KW-0732">Signal</keyword>
<dbReference type="EMBL" id="MH329979">
    <property type="protein sequence ID" value="AWT24646.1"/>
    <property type="molecule type" value="mRNA"/>
</dbReference>
<dbReference type="InterPro" id="IPR006782">
    <property type="entry name" value="PDGF_N"/>
</dbReference>
<evidence type="ECO:0000256" key="1">
    <source>
        <dbReference type="ARBA" id="ARBA00006686"/>
    </source>
</evidence>
<dbReference type="GO" id="GO:0005615">
    <property type="term" value="C:extracellular space"/>
    <property type="evidence" value="ECO:0007669"/>
    <property type="project" value="TreeGrafter"/>
</dbReference>
<comment type="similarity">
    <text evidence="1 10">Belongs to the PDGF/VEGF growth factor family.</text>
</comment>
<feature type="signal peptide" evidence="12">
    <location>
        <begin position="1"/>
        <end position="17"/>
    </location>
</feature>
<evidence type="ECO:0000256" key="9">
    <source>
        <dbReference type="ARBA" id="ARBA00046967"/>
    </source>
</evidence>
<dbReference type="GO" id="GO:0005161">
    <property type="term" value="F:platelet-derived growth factor receptor binding"/>
    <property type="evidence" value="ECO:0007669"/>
    <property type="project" value="TreeGrafter"/>
</dbReference>
<evidence type="ECO:0000256" key="11">
    <source>
        <dbReference type="SAM" id="MobiDB-lite"/>
    </source>
</evidence>
<feature type="domain" description="Platelet-derived growth factor (PDGF) family profile" evidence="13">
    <location>
        <begin position="75"/>
        <end position="180"/>
    </location>
</feature>
<feature type="region of interest" description="Disordered" evidence="11">
    <location>
        <begin position="184"/>
        <end position="234"/>
    </location>
</feature>
<dbReference type="SMART" id="SM00141">
    <property type="entry name" value="PDGF"/>
    <property type="match status" value="1"/>
</dbReference>
<dbReference type="RefSeq" id="XP_043922276.1">
    <property type="nucleotide sequence ID" value="XM_044066341.1"/>
</dbReference>
<reference evidence="14" key="1">
    <citation type="journal article" date="2018" name="Genome Biol. Evol.">
        <title>A Comparative View on Sex Differentiation and Gametogenesis Genes in Lungfish and Coelacanths.</title>
        <authorList>
            <person name="Biscotti M.A."/>
            <person name="Adolfi M.C."/>
            <person name="Barucca M."/>
            <person name="Forconi M."/>
            <person name="Pallavicini A."/>
            <person name="Gerdol M."/>
            <person name="Canapa A."/>
            <person name="Schartl M."/>
        </authorList>
    </citation>
    <scope>NUCLEOTIDE SEQUENCE</scope>
</reference>
<dbReference type="GeneID" id="122797815"/>
<evidence type="ECO:0000313" key="14">
    <source>
        <dbReference type="EMBL" id="AWT24646.1"/>
    </source>
</evidence>
<evidence type="ECO:0000256" key="4">
    <source>
        <dbReference type="ARBA" id="ARBA00023246"/>
    </source>
</evidence>
<dbReference type="GO" id="GO:0008083">
    <property type="term" value="F:growth factor activity"/>
    <property type="evidence" value="ECO:0007669"/>
    <property type="project" value="UniProtKB-KW"/>
</dbReference>
<name>A0A2U9NKQ7_PROAN</name>
<dbReference type="GO" id="GO:0016020">
    <property type="term" value="C:membrane"/>
    <property type="evidence" value="ECO:0007669"/>
    <property type="project" value="InterPro"/>
</dbReference>
<dbReference type="InterPro" id="IPR023581">
    <property type="entry name" value="PD_growth_factor_CS"/>
</dbReference>
<dbReference type="PROSITE" id="PS00249">
    <property type="entry name" value="PDGF_1"/>
    <property type="match status" value="1"/>
</dbReference>
<proteinExistence type="evidence at transcript level"/>
<evidence type="ECO:0000256" key="12">
    <source>
        <dbReference type="SAM" id="SignalP"/>
    </source>
</evidence>
<feature type="compositionally biased region" description="Basic residues" evidence="11">
    <location>
        <begin position="210"/>
        <end position="222"/>
    </location>
</feature>
<dbReference type="GO" id="GO:0051781">
    <property type="term" value="P:positive regulation of cell division"/>
    <property type="evidence" value="ECO:0007669"/>
    <property type="project" value="UniProtKB-KW"/>
</dbReference>
<dbReference type="GO" id="GO:0030335">
    <property type="term" value="P:positive regulation of cell migration"/>
    <property type="evidence" value="ECO:0007669"/>
    <property type="project" value="TreeGrafter"/>
</dbReference>
<sequence>MLQIAAVLHLWYYFALAEQGEPIPEDIYHILGSSNIHSIDDLRVALHIDSVEEDRTHADEQDFKKDHTGSLRLPRIVRSLGTVIEPAVLAECKTRTEVFEITRSMVDPTNANFIVWPPCVEVQRCSGCCNTKNVQCKPSKVHVRHVQVTKIEYVRQRPVFKKVAVPLEDHLACRCEPVVHTSTRTMPASTTQAQAAAVRNSTGIADHQQQPRRRKQRKHKTYRNGLSLKESLAT</sequence>
<dbReference type="PANTHER" id="PTHR11633">
    <property type="entry name" value="PLATELET-DERIVED GROWTH FACTOR"/>
    <property type="match status" value="1"/>
</dbReference>
<comment type="subunit">
    <text evidence="9">Antiparallel homodimer; disulfide-linked. Antiparallel heterodimer with PDGFA; disulfide-linked. The PDGFB homodimer interacts with PDGFRA and PDGFRB homodimers, and with heterodimers formed by PDGFRA and PDGFRB. The heterodimer composed of PDGFA and PDGFB interacts with PDGFRB homodimers, and with heterodimers formed by PDGFRA and PDGFRB. Interacts with XLKD1. Interacts with LRP1. Interacts with SORL1 (via the N-terminal ectodomain). Interacts with CD82; this interaction inhibits PDGFB-mediated signaling pathway.</text>
</comment>
<dbReference type="Gene3D" id="2.10.90.10">
    <property type="entry name" value="Cystine-knot cytokines"/>
    <property type="match status" value="1"/>
</dbReference>
<feature type="compositionally biased region" description="Polar residues" evidence="11">
    <location>
        <begin position="184"/>
        <end position="203"/>
    </location>
</feature>
<keyword evidence="4" id="KW-0497">Mitogen</keyword>
<dbReference type="OrthoDB" id="8878063at2759"/>
<evidence type="ECO:0000256" key="10">
    <source>
        <dbReference type="RuleBase" id="RU003818"/>
    </source>
</evidence>
<dbReference type="GO" id="GO:0070374">
    <property type="term" value="P:positive regulation of ERK1 and ERK2 cascade"/>
    <property type="evidence" value="ECO:0007669"/>
    <property type="project" value="TreeGrafter"/>
</dbReference>
<evidence type="ECO:0000256" key="2">
    <source>
        <dbReference type="ARBA" id="ARBA00018117"/>
    </source>
</evidence>
<dbReference type="PANTHER" id="PTHR11633:SF2">
    <property type="entry name" value="PLATELET-DERIVED GROWTH FACTOR SUBUNIT B"/>
    <property type="match status" value="1"/>
</dbReference>
<evidence type="ECO:0000256" key="8">
    <source>
        <dbReference type="ARBA" id="ARBA00046258"/>
    </source>
</evidence>
<feature type="chain" id="PRO_5015868936" description="Platelet-derived growth factor subunit B" evidence="12">
    <location>
        <begin position="18"/>
        <end position="234"/>
    </location>
</feature>
<organism evidence="14">
    <name type="scientific">Protopterus annectens</name>
    <name type="common">African lungfish</name>
    <dbReference type="NCBI Taxonomy" id="7888"/>
    <lineage>
        <taxon>Eukaryota</taxon>
        <taxon>Metazoa</taxon>
        <taxon>Chordata</taxon>
        <taxon>Craniata</taxon>
        <taxon>Vertebrata</taxon>
        <taxon>Euteleostomi</taxon>
        <taxon>Dipnomorpha</taxon>
        <taxon>Ceratodontiformes</taxon>
        <taxon>Lepidosirenoidei</taxon>
        <taxon>Protopteridae</taxon>
        <taxon>Protopterus</taxon>
    </lineage>
</organism>
<accession>A0A2U9NKQ7</accession>
<dbReference type="GO" id="GO:0008284">
    <property type="term" value="P:positive regulation of cell population proliferation"/>
    <property type="evidence" value="ECO:0007669"/>
    <property type="project" value="TreeGrafter"/>
</dbReference>
<dbReference type="CTD" id="5155"/>
<evidence type="ECO:0000256" key="7">
    <source>
        <dbReference type="ARBA" id="ARBA00032702"/>
    </source>
</evidence>
<dbReference type="AlphaFoldDB" id="A0A2U9NKQ7"/>
<dbReference type="Pfam" id="PF04692">
    <property type="entry name" value="PDGF_N"/>
    <property type="match status" value="1"/>
</dbReference>
<comment type="function">
    <text evidence="8">Growth factor that plays an essential role in the regulation of embryonic development, cell proliferation, cell migration, survival and chemotaxis. Potent mitogen for cells of mesenchymal origin. Required for normal proliferation and recruitment of pericytes and vascular smooth muscle cells in the central nervous system, skin, lung, heart and placenta. Required for normal blood vessel development, and for normal development of kidney glomeruli. Plays an important role in wound healing. Signaling is modulated by the formation of heterodimers with PDGFA.</text>
</comment>
<evidence type="ECO:0000256" key="3">
    <source>
        <dbReference type="ARBA" id="ARBA00023030"/>
    </source>
</evidence>
<dbReference type="InterPro" id="IPR029034">
    <property type="entry name" value="Cystine-knot_cytokine"/>
</dbReference>